<evidence type="ECO:0000313" key="12">
    <source>
        <dbReference type="Proteomes" id="UP000694925"/>
    </source>
</evidence>
<evidence type="ECO:0000256" key="7">
    <source>
        <dbReference type="ARBA" id="ARBA00023170"/>
    </source>
</evidence>
<sequence>MEGLTGLIKFDTAGFRSDFHLDVIRIAEGGPKKIGVWNSTSPVAWITEKHTQMSEEMSLVNRTFIVLIAISPPYGMLKQSSDMMVGNDRYEGFGIDIIQELSKMLGFNYTFEVQTDNVYGSYSKETGKWTGMLGKIIRDEAHLAITDLTITSDRESAVDFTMPFMNLGKSHSY</sequence>
<dbReference type="GO" id="GO:0016020">
    <property type="term" value="C:membrane"/>
    <property type="evidence" value="ECO:0007669"/>
    <property type="project" value="UniProtKB-SubCell"/>
</dbReference>
<evidence type="ECO:0000256" key="9">
    <source>
        <dbReference type="ARBA" id="ARBA00023286"/>
    </source>
</evidence>
<evidence type="ECO:0000313" key="13">
    <source>
        <dbReference type="RefSeq" id="XP_017892961.2"/>
    </source>
</evidence>
<comment type="subcellular location">
    <subcellularLocation>
        <location evidence="1">Membrane</location>
        <topology evidence="1">Multi-pass membrane protein</topology>
    </subcellularLocation>
</comment>
<keyword evidence="2" id="KW-0813">Transport</keyword>
<reference evidence="13" key="1">
    <citation type="submission" date="2025-08" db="UniProtKB">
        <authorList>
            <consortium name="RefSeq"/>
        </authorList>
    </citation>
    <scope>IDENTIFICATION</scope>
    <source>
        <tissue evidence="13">Whole body</tissue>
    </source>
</reference>
<evidence type="ECO:0000256" key="8">
    <source>
        <dbReference type="ARBA" id="ARBA00023180"/>
    </source>
</evidence>
<evidence type="ECO:0000259" key="11">
    <source>
        <dbReference type="SMART" id="SM00918"/>
    </source>
</evidence>
<dbReference type="PANTHER" id="PTHR18966">
    <property type="entry name" value="IONOTROPIC GLUTAMATE RECEPTOR"/>
    <property type="match status" value="1"/>
</dbReference>
<dbReference type="Proteomes" id="UP000694925">
    <property type="component" value="Unplaced"/>
</dbReference>
<evidence type="ECO:0000256" key="2">
    <source>
        <dbReference type="ARBA" id="ARBA00022448"/>
    </source>
</evidence>
<evidence type="ECO:0000256" key="4">
    <source>
        <dbReference type="ARBA" id="ARBA00022989"/>
    </source>
</evidence>
<dbReference type="Gene3D" id="3.40.190.10">
    <property type="entry name" value="Periplasmic binding protein-like II"/>
    <property type="match status" value="1"/>
</dbReference>
<accession>A0AAJ7JHI0</accession>
<protein>
    <submittedName>
        <fullName evidence="13">Glutamate receptor ionotropic, kainate 1-like</fullName>
    </submittedName>
</protein>
<name>A0AAJ7JHI0_9HYME</name>
<dbReference type="RefSeq" id="XP_017892961.2">
    <property type="nucleotide sequence ID" value="XM_018037472.2"/>
</dbReference>
<proteinExistence type="predicted"/>
<dbReference type="GeneID" id="108632728"/>
<evidence type="ECO:0000256" key="6">
    <source>
        <dbReference type="ARBA" id="ARBA00023136"/>
    </source>
</evidence>
<feature type="domain" description="Ionotropic glutamate receptor L-glutamate and glycine-binding" evidence="11">
    <location>
        <begin position="73"/>
        <end position="138"/>
    </location>
</feature>
<dbReference type="AlphaFoldDB" id="A0AAJ7JHI0"/>
<evidence type="ECO:0000256" key="1">
    <source>
        <dbReference type="ARBA" id="ARBA00004141"/>
    </source>
</evidence>
<dbReference type="SUPFAM" id="SSF53850">
    <property type="entry name" value="Periplasmic binding protein-like II"/>
    <property type="match status" value="1"/>
</dbReference>
<keyword evidence="5" id="KW-0406">Ion transport</keyword>
<dbReference type="InterPro" id="IPR015683">
    <property type="entry name" value="Ionotropic_Glu_rcpt"/>
</dbReference>
<keyword evidence="3" id="KW-0812">Transmembrane</keyword>
<organism evidence="12 13">
    <name type="scientific">Ceratina calcarata</name>
    <dbReference type="NCBI Taxonomy" id="156304"/>
    <lineage>
        <taxon>Eukaryota</taxon>
        <taxon>Metazoa</taxon>
        <taxon>Ecdysozoa</taxon>
        <taxon>Arthropoda</taxon>
        <taxon>Hexapoda</taxon>
        <taxon>Insecta</taxon>
        <taxon>Pterygota</taxon>
        <taxon>Neoptera</taxon>
        <taxon>Endopterygota</taxon>
        <taxon>Hymenoptera</taxon>
        <taxon>Apocrita</taxon>
        <taxon>Aculeata</taxon>
        <taxon>Apoidea</taxon>
        <taxon>Anthophila</taxon>
        <taxon>Apidae</taxon>
        <taxon>Ceratina</taxon>
        <taxon>Zadontomerus</taxon>
    </lineage>
</organism>
<evidence type="ECO:0000256" key="3">
    <source>
        <dbReference type="ARBA" id="ARBA00022692"/>
    </source>
</evidence>
<keyword evidence="6" id="KW-0472">Membrane</keyword>
<gene>
    <name evidence="13" type="primary">LOC108632728</name>
</gene>
<keyword evidence="10" id="KW-0407">Ion channel</keyword>
<evidence type="ECO:0000256" key="5">
    <source>
        <dbReference type="ARBA" id="ARBA00023065"/>
    </source>
</evidence>
<dbReference type="SMART" id="SM00918">
    <property type="entry name" value="Lig_chan-Glu_bd"/>
    <property type="match status" value="1"/>
</dbReference>
<dbReference type="FunFam" id="3.40.190.10:FF:000178">
    <property type="entry name" value="Glutamate receptor subunit"/>
    <property type="match status" value="1"/>
</dbReference>
<dbReference type="KEGG" id="ccal:108632728"/>
<dbReference type="InterPro" id="IPR019594">
    <property type="entry name" value="Glu/Gly-bd"/>
</dbReference>
<keyword evidence="9" id="KW-1071">Ligand-gated ion channel</keyword>
<dbReference type="Pfam" id="PF10613">
    <property type="entry name" value="Lig_chan-Glu_bd"/>
    <property type="match status" value="1"/>
</dbReference>
<keyword evidence="12" id="KW-1185">Reference proteome</keyword>
<keyword evidence="7" id="KW-0675">Receptor</keyword>
<dbReference type="GO" id="GO:0015276">
    <property type="term" value="F:ligand-gated monoatomic ion channel activity"/>
    <property type="evidence" value="ECO:0007669"/>
    <property type="project" value="InterPro"/>
</dbReference>
<dbReference type="Gene3D" id="3.40.50.2300">
    <property type="match status" value="1"/>
</dbReference>
<keyword evidence="8" id="KW-0325">Glycoprotein</keyword>
<keyword evidence="4" id="KW-1133">Transmembrane helix</keyword>
<evidence type="ECO:0000256" key="10">
    <source>
        <dbReference type="ARBA" id="ARBA00023303"/>
    </source>
</evidence>